<comment type="cofactor">
    <cofactor evidence="1">
        <name>[4Fe-4S] cluster</name>
        <dbReference type="ChEBI" id="CHEBI:49883"/>
    </cofactor>
</comment>
<dbReference type="RefSeq" id="WP_093692093.1">
    <property type="nucleotide sequence ID" value="NZ_FNBU01000035.1"/>
</dbReference>
<name>A0A1G7PCY6_9FIRM</name>
<keyword evidence="8 13" id="KW-0269">Exonuclease</keyword>
<evidence type="ECO:0000256" key="7">
    <source>
        <dbReference type="ARBA" id="ARBA00022801"/>
    </source>
</evidence>
<evidence type="ECO:0000256" key="5">
    <source>
        <dbReference type="ARBA" id="ARBA00022722"/>
    </source>
</evidence>
<comment type="function">
    <text evidence="13">CRISPR (clustered regularly interspaced short palindromic repeat) is an adaptive immune system that provides protection against mobile genetic elements (viruses, transposable elements and conjugative plasmids). CRISPR clusters contain sequences complementary to antecedent mobile elements and target invading nucleic acids. CRISPR clusters are transcribed and processed into CRISPR RNA (crRNA).</text>
</comment>
<dbReference type="GO" id="GO:0051536">
    <property type="term" value="F:iron-sulfur cluster binding"/>
    <property type="evidence" value="ECO:0007669"/>
    <property type="project" value="UniProtKB-KW"/>
</dbReference>
<evidence type="ECO:0000256" key="3">
    <source>
        <dbReference type="ARBA" id="ARBA00012768"/>
    </source>
</evidence>
<dbReference type="InterPro" id="IPR011604">
    <property type="entry name" value="PDDEXK-like_dom_sf"/>
</dbReference>
<dbReference type="GO" id="GO:0051607">
    <property type="term" value="P:defense response to virus"/>
    <property type="evidence" value="ECO:0007669"/>
    <property type="project" value="UniProtKB-KW"/>
</dbReference>
<dbReference type="Proteomes" id="UP000243333">
    <property type="component" value="Unassembled WGS sequence"/>
</dbReference>
<organism evidence="15 16">
    <name type="scientific">Sporolituus thermophilus DSM 23256</name>
    <dbReference type="NCBI Taxonomy" id="1123285"/>
    <lineage>
        <taxon>Bacteria</taxon>
        <taxon>Bacillati</taxon>
        <taxon>Bacillota</taxon>
        <taxon>Negativicutes</taxon>
        <taxon>Selenomonadales</taxon>
        <taxon>Sporomusaceae</taxon>
        <taxon>Sporolituus</taxon>
    </lineage>
</organism>
<sequence length="212" mass="24366">MVHENLLDDDWLMLSGIQHYSYCPRQFAIIHMEQIFEDNIFTIKGHHIHEKVDIEDDTVCGDGVVVASALPLWSDKLRLIGRADRVEFRNGVPYPVEFKSGYRKEKIHDALQLCAQAMCLEEMTGIPVTVGAIYYYSSRRRLEVVFDNNMREKVTEIVLKMRQLLSKGTLPAPPNDQRCVDCSLIRVCLPELAGHAERFKNLLQELYDRGTA</sequence>
<proteinExistence type="inferred from homology"/>
<reference evidence="16" key="1">
    <citation type="submission" date="2016-10" db="EMBL/GenBank/DDBJ databases">
        <authorList>
            <person name="Varghese N."/>
            <person name="Submissions S."/>
        </authorList>
    </citation>
    <scope>NUCLEOTIDE SEQUENCE [LARGE SCALE GENOMIC DNA]</scope>
    <source>
        <strain evidence="16">DSM 23256</strain>
    </source>
</reference>
<comment type="cofactor">
    <cofactor evidence="13">
        <name>iron-sulfur cluster</name>
        <dbReference type="ChEBI" id="CHEBI:30408"/>
    </cofactor>
</comment>
<dbReference type="Pfam" id="PF01930">
    <property type="entry name" value="Cas_Cas4"/>
    <property type="match status" value="1"/>
</dbReference>
<evidence type="ECO:0000256" key="8">
    <source>
        <dbReference type="ARBA" id="ARBA00022839"/>
    </source>
</evidence>
<dbReference type="PANTHER" id="PTHR36531">
    <property type="entry name" value="CRISPR-ASSOCIATED EXONUCLEASE CAS4"/>
    <property type="match status" value="1"/>
</dbReference>
<dbReference type="GO" id="GO:0046872">
    <property type="term" value="F:metal ion binding"/>
    <property type="evidence" value="ECO:0007669"/>
    <property type="project" value="UniProtKB-KW"/>
</dbReference>
<evidence type="ECO:0000256" key="12">
    <source>
        <dbReference type="ARBA" id="ARBA00023211"/>
    </source>
</evidence>
<feature type="domain" description="DUF83" evidence="14">
    <location>
        <begin position="15"/>
        <end position="189"/>
    </location>
</feature>
<dbReference type="Gene3D" id="3.90.320.10">
    <property type="match status" value="1"/>
</dbReference>
<evidence type="ECO:0000313" key="15">
    <source>
        <dbReference type="EMBL" id="SDF84104.1"/>
    </source>
</evidence>
<evidence type="ECO:0000256" key="9">
    <source>
        <dbReference type="ARBA" id="ARBA00023004"/>
    </source>
</evidence>
<keyword evidence="11 13" id="KW-0051">Antiviral defense</keyword>
<evidence type="ECO:0000256" key="10">
    <source>
        <dbReference type="ARBA" id="ARBA00023014"/>
    </source>
</evidence>
<keyword evidence="6 13" id="KW-0479">Metal-binding</keyword>
<dbReference type="AlphaFoldDB" id="A0A1G7PCY6"/>
<evidence type="ECO:0000256" key="4">
    <source>
        <dbReference type="ARBA" id="ARBA00020049"/>
    </source>
</evidence>
<keyword evidence="7 13" id="KW-0378">Hydrolase</keyword>
<dbReference type="InterPro" id="IPR022765">
    <property type="entry name" value="Dna2/Cas4_DUF83"/>
</dbReference>
<protein>
    <recommendedName>
        <fullName evidence="4 13">CRISPR-associated exonuclease Cas4</fullName>
        <ecNumber evidence="3 13">3.1.12.1</ecNumber>
    </recommendedName>
</protein>
<evidence type="ECO:0000256" key="1">
    <source>
        <dbReference type="ARBA" id="ARBA00001966"/>
    </source>
</evidence>
<dbReference type="STRING" id="1123285.SAMN05660235_02916"/>
<comment type="similarity">
    <text evidence="2 13">Belongs to the CRISPR-associated exonuclease Cas4 family.</text>
</comment>
<evidence type="ECO:0000256" key="11">
    <source>
        <dbReference type="ARBA" id="ARBA00023118"/>
    </source>
</evidence>
<keyword evidence="10 13" id="KW-0411">Iron-sulfur</keyword>
<dbReference type="OrthoDB" id="9781776at2"/>
<evidence type="ECO:0000256" key="6">
    <source>
        <dbReference type="ARBA" id="ARBA00022723"/>
    </source>
</evidence>
<evidence type="ECO:0000259" key="14">
    <source>
        <dbReference type="Pfam" id="PF01930"/>
    </source>
</evidence>
<evidence type="ECO:0000256" key="2">
    <source>
        <dbReference type="ARBA" id="ARBA00009189"/>
    </source>
</evidence>
<comment type="cofactor">
    <cofactor evidence="13">
        <name>Mg(2+)</name>
        <dbReference type="ChEBI" id="CHEBI:18420"/>
    </cofactor>
    <cofactor evidence="13">
        <name>Mn(2+)</name>
        <dbReference type="ChEBI" id="CHEBI:29035"/>
    </cofactor>
    <text evidence="13">Mg(2+) or Mn(2+) required for ssDNA cleavage activity.</text>
</comment>
<accession>A0A1G7PCY6</accession>
<keyword evidence="5 13" id="KW-0540">Nuclease</keyword>
<evidence type="ECO:0000313" key="16">
    <source>
        <dbReference type="Proteomes" id="UP000243333"/>
    </source>
</evidence>
<keyword evidence="12 13" id="KW-0464">Manganese</keyword>
<dbReference type="InterPro" id="IPR013343">
    <property type="entry name" value="CRISPR-assoc_prot_Cas4"/>
</dbReference>
<keyword evidence="16" id="KW-1185">Reference proteome</keyword>
<dbReference type="NCBIfam" id="TIGR00372">
    <property type="entry name" value="cas4"/>
    <property type="match status" value="1"/>
</dbReference>
<keyword evidence="9 13" id="KW-0408">Iron</keyword>
<dbReference type="EC" id="3.1.12.1" evidence="3 13"/>
<dbReference type="EMBL" id="FNBU01000035">
    <property type="protein sequence ID" value="SDF84104.1"/>
    <property type="molecule type" value="Genomic_DNA"/>
</dbReference>
<evidence type="ECO:0000256" key="13">
    <source>
        <dbReference type="RuleBase" id="RU365022"/>
    </source>
</evidence>
<dbReference type="PANTHER" id="PTHR36531:SF6">
    <property type="entry name" value="DNA REPLICATION ATP-DEPENDENT HELICASE_NUCLEASE DNA2"/>
    <property type="match status" value="1"/>
</dbReference>
<dbReference type="GO" id="GO:0004527">
    <property type="term" value="F:exonuclease activity"/>
    <property type="evidence" value="ECO:0007669"/>
    <property type="project" value="UniProtKB-KW"/>
</dbReference>
<gene>
    <name evidence="15" type="ORF">SAMN05660235_02916</name>
</gene>
<dbReference type="InterPro" id="IPR051827">
    <property type="entry name" value="Cas4_exonuclease"/>
</dbReference>